<evidence type="ECO:0000259" key="3">
    <source>
        <dbReference type="Pfam" id="PF17390"/>
    </source>
</evidence>
<dbReference type="RefSeq" id="WP_184198571.1">
    <property type="nucleotide sequence ID" value="NZ_JACHGW010000003.1"/>
</dbReference>
<proteinExistence type="predicted"/>
<sequence>MKSPDPRGPITRKAVQPRVTSEGVEAKGYKSENTAPRGRPQAGKWIWLAGESHAALFRKEVIVACVPKQALAYLSADNAYRLWINGVLVARGPADIGMDYHRVPTGKWFYDTVDLAPYLKPSVNTIAAEVFFTKLIGWEGSRGQGGFFLDAPGITTTDATWHAAPCKHWVKKGSWHYEAAAEPDSWRESGFDVSGWSAATPVSDLWQPLVPSQIPARMEVVYPHLPTTLPRWTGAGGAEVRIRWDRVLPAYLSLVVKGGKGATLTIEPNEPNAPGHHRMATATLAGGLQTFELPFMDSFSVVNLSAKNVTEPLEILDIRASFVSQPVAYRGSFACSDPALTRLWSVCRWATQICLQTHHLDSPHHQEPISDPGDYLIASLVNYAAFFQPALTVQDSRKYAWILEQCKNQNFHTSYALLWLQMVLDYGDHTGDDSLARELAPQIHSLLDTFTGYIGKNGLVSEAPNYMFMDWVDIAGFPGHHPPAVIGQGYMTAFVYRALADGIRVAELLKDTARAQAYTRTRAALFAAFERELWVPEKGLYRDGKPFQTHVKPGQWLPADKEIETFTAHLQFLAALYDLAPKERQAAIVEKAITAANFTCQPYFMHFVFAALAHTGLFEKHAPEQLRRWKVNEDTQSLLEMWDRGDLSHSWGGTPLYQLTTQVLGVRPTTPGFATFTVAPLPCGLAWAKGVVPTPHGDIAVSWRKQGERIVLELTVPKSCQAEVVLPGSDSPKRVGAGRHVL</sequence>
<dbReference type="InterPro" id="IPR012341">
    <property type="entry name" value="6hp_glycosidase-like_sf"/>
</dbReference>
<feature type="region of interest" description="Disordered" evidence="1">
    <location>
        <begin position="1"/>
        <end position="38"/>
    </location>
</feature>
<feature type="domain" description="Alpha-L-rhamnosidase C-terminal" evidence="3">
    <location>
        <begin position="665"/>
        <end position="736"/>
    </location>
</feature>
<keyword evidence="5" id="KW-1185">Reference proteome</keyword>
<dbReference type="Pfam" id="PF17390">
    <property type="entry name" value="Bac_rhamnosid_C"/>
    <property type="match status" value="1"/>
</dbReference>
<dbReference type="Proteomes" id="UP000520814">
    <property type="component" value="Unassembled WGS sequence"/>
</dbReference>
<comment type="caution">
    <text evidence="4">The sequence shown here is derived from an EMBL/GenBank/DDBJ whole genome shotgun (WGS) entry which is preliminary data.</text>
</comment>
<protein>
    <recommendedName>
        <fullName evidence="6">Alpha-L-rhamnosidase</fullName>
    </recommendedName>
</protein>
<dbReference type="EMBL" id="JACHGW010000003">
    <property type="protein sequence ID" value="MBB6051500.1"/>
    <property type="molecule type" value="Genomic_DNA"/>
</dbReference>
<dbReference type="Gene3D" id="2.60.420.10">
    <property type="entry name" value="Maltose phosphorylase, domain 3"/>
    <property type="match status" value="1"/>
</dbReference>
<organism evidence="4 5">
    <name type="scientific">Armatimonas rosea</name>
    <dbReference type="NCBI Taxonomy" id="685828"/>
    <lineage>
        <taxon>Bacteria</taxon>
        <taxon>Bacillati</taxon>
        <taxon>Armatimonadota</taxon>
        <taxon>Armatimonadia</taxon>
        <taxon>Armatimonadales</taxon>
        <taxon>Armatimonadaceae</taxon>
        <taxon>Armatimonas</taxon>
    </lineage>
</organism>
<dbReference type="Pfam" id="PF17389">
    <property type="entry name" value="Bac_rhamnosid6H"/>
    <property type="match status" value="1"/>
</dbReference>
<dbReference type="Gene3D" id="1.50.10.10">
    <property type="match status" value="1"/>
</dbReference>
<dbReference type="AlphaFoldDB" id="A0A7W9SRI9"/>
<gene>
    <name evidence="4" type="ORF">HNQ39_003310</name>
</gene>
<feature type="domain" description="Alpha-L-rhamnosidase six-hairpin glycosidase" evidence="2">
    <location>
        <begin position="331"/>
        <end position="654"/>
    </location>
</feature>
<dbReference type="PANTHER" id="PTHR34987:SF2">
    <property type="entry name" value="B, PUTATIVE (AFU_ORTHOLOGUE AFUA_7G05040)-RELATED"/>
    <property type="match status" value="1"/>
</dbReference>
<name>A0A7W9SRI9_ARMRO</name>
<evidence type="ECO:0000256" key="1">
    <source>
        <dbReference type="SAM" id="MobiDB-lite"/>
    </source>
</evidence>
<dbReference type="GO" id="GO:0005975">
    <property type="term" value="P:carbohydrate metabolic process"/>
    <property type="evidence" value="ECO:0007669"/>
    <property type="project" value="InterPro"/>
</dbReference>
<reference evidence="4 5" key="1">
    <citation type="submission" date="2020-08" db="EMBL/GenBank/DDBJ databases">
        <title>Genomic Encyclopedia of Type Strains, Phase IV (KMG-IV): sequencing the most valuable type-strain genomes for metagenomic binning, comparative biology and taxonomic classification.</title>
        <authorList>
            <person name="Goeker M."/>
        </authorList>
    </citation>
    <scope>NUCLEOTIDE SEQUENCE [LARGE SCALE GENOMIC DNA]</scope>
    <source>
        <strain evidence="4 5">DSM 23562</strain>
    </source>
</reference>
<dbReference type="SUPFAM" id="SSF48208">
    <property type="entry name" value="Six-hairpin glycosidases"/>
    <property type="match status" value="1"/>
</dbReference>
<dbReference type="PANTHER" id="PTHR34987">
    <property type="entry name" value="C, PUTATIVE (AFU_ORTHOLOGUE AFUA_3G02880)-RELATED"/>
    <property type="match status" value="1"/>
</dbReference>
<evidence type="ECO:0008006" key="6">
    <source>
        <dbReference type="Google" id="ProtNLM"/>
    </source>
</evidence>
<dbReference type="Gene3D" id="2.60.120.260">
    <property type="entry name" value="Galactose-binding domain-like"/>
    <property type="match status" value="1"/>
</dbReference>
<evidence type="ECO:0000313" key="4">
    <source>
        <dbReference type="EMBL" id="MBB6051500.1"/>
    </source>
</evidence>
<dbReference type="InterPro" id="IPR008928">
    <property type="entry name" value="6-hairpin_glycosidase_sf"/>
</dbReference>
<accession>A0A7W9SRI9</accession>
<dbReference type="InterPro" id="IPR035398">
    <property type="entry name" value="Bac_rhamnosid_C"/>
</dbReference>
<evidence type="ECO:0000313" key="5">
    <source>
        <dbReference type="Proteomes" id="UP000520814"/>
    </source>
</evidence>
<dbReference type="InterPro" id="IPR035396">
    <property type="entry name" value="Bac_rhamnosid6H"/>
</dbReference>
<evidence type="ECO:0000259" key="2">
    <source>
        <dbReference type="Pfam" id="PF17389"/>
    </source>
</evidence>